<dbReference type="PANTHER" id="PTHR30033:SF1">
    <property type="entry name" value="FLAGELLAR HOOK-ASSOCIATED PROTEIN 1"/>
    <property type="match status" value="1"/>
</dbReference>
<evidence type="ECO:0000313" key="12">
    <source>
        <dbReference type="EMBL" id="QKJ86765.1"/>
    </source>
</evidence>
<feature type="domain" description="Flagellar basal body rod protein N-terminal" evidence="8">
    <location>
        <begin position="5"/>
        <end position="34"/>
    </location>
</feature>
<organism evidence="12 13">
    <name type="scientific">Paramixta manurensis</name>
    <dbReference type="NCBI Taxonomy" id="2740817"/>
    <lineage>
        <taxon>Bacteria</taxon>
        <taxon>Pseudomonadati</taxon>
        <taxon>Pseudomonadota</taxon>
        <taxon>Gammaproteobacteria</taxon>
        <taxon>Enterobacterales</taxon>
        <taxon>Erwiniaceae</taxon>
        <taxon>Paramixta</taxon>
    </lineage>
</organism>
<keyword evidence="12" id="KW-0966">Cell projection</keyword>
<evidence type="ECO:0000256" key="5">
    <source>
        <dbReference type="ARBA" id="ARBA00022525"/>
    </source>
</evidence>
<evidence type="ECO:0000259" key="10">
    <source>
        <dbReference type="Pfam" id="PF21158"/>
    </source>
</evidence>
<evidence type="ECO:0000259" key="11">
    <source>
        <dbReference type="Pfam" id="PF22638"/>
    </source>
</evidence>
<dbReference type="InterPro" id="IPR010930">
    <property type="entry name" value="Flg_bb/hook_C_dom"/>
</dbReference>
<dbReference type="PROSITE" id="PS00588">
    <property type="entry name" value="FLAGELLA_BB_ROD"/>
    <property type="match status" value="1"/>
</dbReference>
<dbReference type="KEGG" id="pmak:PMPD1_1815"/>
<evidence type="ECO:0000259" key="8">
    <source>
        <dbReference type="Pfam" id="PF00460"/>
    </source>
</evidence>
<comment type="subcellular location">
    <subcellularLocation>
        <location evidence="1 7">Bacterial flagellum</location>
    </subcellularLocation>
    <subcellularLocation>
        <location evidence="2 7">Secreted</location>
    </subcellularLocation>
</comment>
<keyword evidence="12" id="KW-0969">Cilium</keyword>
<dbReference type="Pfam" id="PF22638">
    <property type="entry name" value="FlgK_D1"/>
    <property type="match status" value="1"/>
</dbReference>
<gene>
    <name evidence="7" type="primary">flgK</name>
    <name evidence="12" type="ORF">PMPD1_1815</name>
</gene>
<evidence type="ECO:0000256" key="2">
    <source>
        <dbReference type="ARBA" id="ARBA00004613"/>
    </source>
</evidence>
<dbReference type="EMBL" id="CP054212">
    <property type="protein sequence ID" value="QKJ86765.1"/>
    <property type="molecule type" value="Genomic_DNA"/>
</dbReference>
<feature type="domain" description="Flagellar hook-associated protein 1 D2-like" evidence="10">
    <location>
        <begin position="335"/>
        <end position="414"/>
    </location>
</feature>
<dbReference type="InterPro" id="IPR053927">
    <property type="entry name" value="FlgK_helical"/>
</dbReference>
<evidence type="ECO:0000256" key="7">
    <source>
        <dbReference type="RuleBase" id="RU362065"/>
    </source>
</evidence>
<sequence length="548" mass="57942">MSSLINSAMSGLNAAQAALSTTGNNISNYNVPGYSRQNVILAQSLSTLNGSSYYGNGVTVSSIHREYDSFITAQLRSASAQGSGISTEFNQISNIDDLLSSTTNSLSTTLQDFFTNLQNVVSNADDPSARETLLGKADGLVNQFKVTDQYLRNMDSSVNDSIGSSVSQINNYANQIANLNNQITKLKGAGGGADPNNLLDQRDELVNQLNDLVGVTVTQQGDNYIVSMNNGPTLVNGGDTTKLVAMASSSDPSRTTVGYVDKTAGNIELDEGQISNGSLGGLLKFRHDDLDPARNQLNQLALNFADSFNTQHRAGFDSNGDAGTDFFDIGAPSVVSNSKNTSNTTLTATWSDTSKAQATDYQVSFDGTNWNVKRLSDNSPVSATVDSDGNLNFDGLSVSVAGTPNAKDSFIVKPVSNAIVNMDVAITDASKIAAAGAPGDDGGQSDNRNAQSLLDLQTQKLVNGNSTLSQAYASLVGDIGNKTSTLQTTNDTQTAVIKQLGDRQQSVSGVNLDEEYGDLQRYQQYYMANAQVLQTASAIFDALISIRS</sequence>
<feature type="domain" description="Flagellar hook-associated protein FlgK helical" evidence="11">
    <location>
        <begin position="93"/>
        <end position="327"/>
    </location>
</feature>
<reference evidence="12 13" key="1">
    <citation type="submission" date="2020-06" db="EMBL/GenBank/DDBJ databases">
        <title>Genome sequence of Paramixta manurensis strain PD-1.</title>
        <authorList>
            <person name="Lee C.W."/>
            <person name="Kim J."/>
        </authorList>
    </citation>
    <scope>NUCLEOTIDE SEQUENCE [LARGE SCALE GENOMIC DNA]</scope>
    <source>
        <strain evidence="12 13">PD-1</strain>
    </source>
</reference>
<dbReference type="GO" id="GO:0005576">
    <property type="term" value="C:extracellular region"/>
    <property type="evidence" value="ECO:0007669"/>
    <property type="project" value="UniProtKB-SubCell"/>
</dbReference>
<dbReference type="InterPro" id="IPR001444">
    <property type="entry name" value="Flag_bb_rod_N"/>
</dbReference>
<keyword evidence="6 7" id="KW-0975">Bacterial flagellum</keyword>
<evidence type="ECO:0000256" key="1">
    <source>
        <dbReference type="ARBA" id="ARBA00004365"/>
    </source>
</evidence>
<dbReference type="InterPro" id="IPR049119">
    <property type="entry name" value="FlgK_D2-like"/>
</dbReference>
<keyword evidence="5 7" id="KW-0964">Secreted</keyword>
<dbReference type="Pfam" id="PF21158">
    <property type="entry name" value="flgK_1st_1"/>
    <property type="match status" value="1"/>
</dbReference>
<dbReference type="GO" id="GO:0005198">
    <property type="term" value="F:structural molecule activity"/>
    <property type="evidence" value="ECO:0007669"/>
    <property type="project" value="UniProtKB-UniRule"/>
</dbReference>
<evidence type="ECO:0000256" key="4">
    <source>
        <dbReference type="ARBA" id="ARBA00016244"/>
    </source>
</evidence>
<keyword evidence="13" id="KW-1185">Reference proteome</keyword>
<dbReference type="InterPro" id="IPR019776">
    <property type="entry name" value="Flagellar_basal_body_rod_CS"/>
</dbReference>
<name>A0A6M8U805_9GAMM</name>
<dbReference type="PRINTS" id="PR01005">
    <property type="entry name" value="FLGHOOKAP1"/>
</dbReference>
<evidence type="ECO:0000256" key="3">
    <source>
        <dbReference type="ARBA" id="ARBA00009677"/>
    </source>
</evidence>
<dbReference type="GO" id="GO:0009424">
    <property type="term" value="C:bacterial-type flagellum hook"/>
    <property type="evidence" value="ECO:0007669"/>
    <property type="project" value="UniProtKB-UniRule"/>
</dbReference>
<dbReference type="InterPro" id="IPR002371">
    <property type="entry name" value="FlgK"/>
</dbReference>
<dbReference type="GO" id="GO:0044780">
    <property type="term" value="P:bacterial-type flagellum assembly"/>
    <property type="evidence" value="ECO:0007669"/>
    <property type="project" value="InterPro"/>
</dbReference>
<evidence type="ECO:0000259" key="9">
    <source>
        <dbReference type="Pfam" id="PF06429"/>
    </source>
</evidence>
<feature type="domain" description="Flagellar basal-body/hook protein C-terminal" evidence="9">
    <location>
        <begin position="507"/>
        <end position="545"/>
    </location>
</feature>
<protein>
    <recommendedName>
        <fullName evidence="4 7">Flagellar hook-associated protein 1</fullName>
        <shortName evidence="7">HAP1</shortName>
    </recommendedName>
</protein>
<dbReference type="Pfam" id="PF06429">
    <property type="entry name" value="Flg_bbr_C"/>
    <property type="match status" value="1"/>
</dbReference>
<proteinExistence type="inferred from homology"/>
<evidence type="ECO:0000313" key="13">
    <source>
        <dbReference type="Proteomes" id="UP000505325"/>
    </source>
</evidence>
<dbReference type="PANTHER" id="PTHR30033">
    <property type="entry name" value="FLAGELLAR HOOK-ASSOCIATED PROTEIN 1"/>
    <property type="match status" value="1"/>
</dbReference>
<accession>A0A6M8U805</accession>
<evidence type="ECO:0000256" key="6">
    <source>
        <dbReference type="ARBA" id="ARBA00023143"/>
    </source>
</evidence>
<dbReference type="NCBIfam" id="TIGR02492">
    <property type="entry name" value="flgK_ends"/>
    <property type="match status" value="1"/>
</dbReference>
<comment type="similarity">
    <text evidence="3 7">Belongs to the flagella basal body rod proteins family.</text>
</comment>
<keyword evidence="12" id="KW-0282">Flagellum</keyword>
<dbReference type="AlphaFoldDB" id="A0A6M8U805"/>
<dbReference type="RefSeq" id="WP_173633760.1">
    <property type="nucleotide sequence ID" value="NZ_CP054212.1"/>
</dbReference>
<dbReference type="Proteomes" id="UP000505325">
    <property type="component" value="Chromosome"/>
</dbReference>
<dbReference type="Pfam" id="PF00460">
    <property type="entry name" value="Flg_bb_rod"/>
    <property type="match status" value="1"/>
</dbReference>
<dbReference type="SUPFAM" id="SSF64518">
    <property type="entry name" value="Phase 1 flagellin"/>
    <property type="match status" value="1"/>
</dbReference>